<evidence type="ECO:0000313" key="2">
    <source>
        <dbReference type="Proteomes" id="UP001163603"/>
    </source>
</evidence>
<protein>
    <submittedName>
        <fullName evidence="1">Uncharacterized protein</fullName>
    </submittedName>
</protein>
<proteinExistence type="predicted"/>
<comment type="caution">
    <text evidence="1">The sequence shown here is derived from an EMBL/GenBank/DDBJ whole genome shotgun (WGS) entry which is preliminary data.</text>
</comment>
<gene>
    <name evidence="1" type="ORF">Pint_01715</name>
</gene>
<dbReference type="Proteomes" id="UP001163603">
    <property type="component" value="Chromosome 1"/>
</dbReference>
<reference evidence="2" key="1">
    <citation type="journal article" date="2023" name="G3 (Bethesda)">
        <title>Genome assembly and association tests identify interacting loci associated with vigor, precocity, and sex in interspecific pistachio rootstocks.</title>
        <authorList>
            <person name="Palmer W."/>
            <person name="Jacygrad E."/>
            <person name="Sagayaradj S."/>
            <person name="Cavanaugh K."/>
            <person name="Han R."/>
            <person name="Bertier L."/>
            <person name="Beede B."/>
            <person name="Kafkas S."/>
            <person name="Golino D."/>
            <person name="Preece J."/>
            <person name="Michelmore R."/>
        </authorList>
    </citation>
    <scope>NUCLEOTIDE SEQUENCE [LARGE SCALE GENOMIC DNA]</scope>
</reference>
<dbReference type="EMBL" id="CM047736">
    <property type="protein sequence ID" value="KAJ0051484.1"/>
    <property type="molecule type" value="Genomic_DNA"/>
</dbReference>
<keyword evidence="2" id="KW-1185">Reference proteome</keyword>
<organism evidence="1 2">
    <name type="scientific">Pistacia integerrima</name>
    <dbReference type="NCBI Taxonomy" id="434235"/>
    <lineage>
        <taxon>Eukaryota</taxon>
        <taxon>Viridiplantae</taxon>
        <taxon>Streptophyta</taxon>
        <taxon>Embryophyta</taxon>
        <taxon>Tracheophyta</taxon>
        <taxon>Spermatophyta</taxon>
        <taxon>Magnoliopsida</taxon>
        <taxon>eudicotyledons</taxon>
        <taxon>Gunneridae</taxon>
        <taxon>Pentapetalae</taxon>
        <taxon>rosids</taxon>
        <taxon>malvids</taxon>
        <taxon>Sapindales</taxon>
        <taxon>Anacardiaceae</taxon>
        <taxon>Pistacia</taxon>
    </lineage>
</organism>
<accession>A0ACC0ZHY9</accession>
<name>A0ACC0ZHY9_9ROSI</name>
<evidence type="ECO:0000313" key="1">
    <source>
        <dbReference type="EMBL" id="KAJ0051484.1"/>
    </source>
</evidence>
<sequence>MLIDLFLLPLEGYDIVLGTQWLRTLGVINWDFTQLRMNLQLQAKRVTLQGSSKPSNRFVSMACLEKITNKKPG</sequence>